<comment type="caution">
    <text evidence="1">The sequence shown here is derived from an EMBL/GenBank/DDBJ whole genome shotgun (WGS) entry which is preliminary data.</text>
</comment>
<dbReference type="EMBL" id="MDYN01000017">
    <property type="protein sequence ID" value="OQD83238.1"/>
    <property type="molecule type" value="Genomic_DNA"/>
</dbReference>
<evidence type="ECO:0000313" key="1">
    <source>
        <dbReference type="EMBL" id="OQD83238.1"/>
    </source>
</evidence>
<sequence length="79" mass="8710">MSSSKRAINADYWSAAFWRDLSQWLPGNFIIGGFTDQVCGLNPTRLINLMHVAWRDDRSLSGRGLPLSALSQNTSVSPG</sequence>
<organism evidence="1 2">
    <name type="scientific">Penicillium antarcticum</name>
    <dbReference type="NCBI Taxonomy" id="416450"/>
    <lineage>
        <taxon>Eukaryota</taxon>
        <taxon>Fungi</taxon>
        <taxon>Dikarya</taxon>
        <taxon>Ascomycota</taxon>
        <taxon>Pezizomycotina</taxon>
        <taxon>Eurotiomycetes</taxon>
        <taxon>Eurotiomycetidae</taxon>
        <taxon>Eurotiales</taxon>
        <taxon>Aspergillaceae</taxon>
        <taxon>Penicillium</taxon>
    </lineage>
</organism>
<name>A0A1V6Q1S7_9EURO</name>
<dbReference type="AlphaFoldDB" id="A0A1V6Q1S7"/>
<proteinExistence type="predicted"/>
<gene>
    <name evidence="1" type="ORF">PENANT_c017G04208</name>
</gene>
<reference evidence="2" key="1">
    <citation type="journal article" date="2017" name="Nat. Microbiol.">
        <title>Global analysis of biosynthetic gene clusters reveals vast potential of secondary metabolite production in Penicillium species.</title>
        <authorList>
            <person name="Nielsen J.C."/>
            <person name="Grijseels S."/>
            <person name="Prigent S."/>
            <person name="Ji B."/>
            <person name="Dainat J."/>
            <person name="Nielsen K.F."/>
            <person name="Frisvad J.C."/>
            <person name="Workman M."/>
            <person name="Nielsen J."/>
        </authorList>
    </citation>
    <scope>NUCLEOTIDE SEQUENCE [LARGE SCALE GENOMIC DNA]</scope>
    <source>
        <strain evidence="2">IBT 31811</strain>
    </source>
</reference>
<dbReference type="Proteomes" id="UP000191672">
    <property type="component" value="Unassembled WGS sequence"/>
</dbReference>
<evidence type="ECO:0000313" key="2">
    <source>
        <dbReference type="Proteomes" id="UP000191672"/>
    </source>
</evidence>
<accession>A0A1V6Q1S7</accession>
<keyword evidence="2" id="KW-1185">Reference proteome</keyword>
<protein>
    <submittedName>
        <fullName evidence="1">Uncharacterized protein</fullName>
    </submittedName>
</protein>